<evidence type="ECO:0000313" key="2">
    <source>
        <dbReference type="Proteomes" id="UP000318681"/>
    </source>
</evidence>
<keyword evidence="2" id="KW-1185">Reference proteome</keyword>
<dbReference type="RefSeq" id="WP_145152784.1">
    <property type="nucleotide sequence ID" value="NZ_VNIM01000055.1"/>
</dbReference>
<comment type="caution">
    <text evidence="1">The sequence shown here is derived from an EMBL/GenBank/DDBJ whole genome shotgun (WGS) entry which is preliminary data.</text>
</comment>
<dbReference type="OrthoDB" id="7452659at2"/>
<protein>
    <submittedName>
        <fullName evidence="1">Uncharacterized protein</fullName>
    </submittedName>
</protein>
<dbReference type="EMBL" id="VNIM01000055">
    <property type="protein sequence ID" value="TVV72872.1"/>
    <property type="molecule type" value="Genomic_DNA"/>
</dbReference>
<proteinExistence type="predicted"/>
<name>A0A558R0M0_9SPHN</name>
<evidence type="ECO:0000313" key="1">
    <source>
        <dbReference type="EMBL" id="TVV72872.1"/>
    </source>
</evidence>
<dbReference type="InterPro" id="IPR043856">
    <property type="entry name" value="DUF5818"/>
</dbReference>
<accession>A0A558R0M0</accession>
<dbReference type="Pfam" id="PF19135">
    <property type="entry name" value="DUF5818"/>
    <property type="match status" value="1"/>
</dbReference>
<gene>
    <name evidence="1" type="ORF">FOY91_13380</name>
</gene>
<reference evidence="1 2" key="1">
    <citation type="submission" date="2019-07" db="EMBL/GenBank/DDBJ databases">
        <title>Sphingomonas solaris sp. nov., isolated from a solar panel from Boston, Massachusetts.</title>
        <authorList>
            <person name="Tanner K."/>
            <person name="Pascual J."/>
            <person name="Mancuso C."/>
            <person name="Pereto J."/>
            <person name="Khalil A."/>
            <person name="Vilanova C."/>
        </authorList>
    </citation>
    <scope>NUCLEOTIDE SEQUENCE [LARGE SCALE GENOMIC DNA]</scope>
    <source>
        <strain evidence="1 2">R4DWN</strain>
    </source>
</reference>
<dbReference type="AlphaFoldDB" id="A0A558R0M0"/>
<sequence>MDGEAIDETGMLMRVGGGFALRRDSGGLWRLDLHRTPVDLVGKRVRVIGTRTGPDVVDVDGVQPG</sequence>
<organism evidence="1 2">
    <name type="scientific">Alterirhizorhabdus solaris</name>
    <dbReference type="NCBI Taxonomy" id="2529389"/>
    <lineage>
        <taxon>Bacteria</taxon>
        <taxon>Pseudomonadati</taxon>
        <taxon>Pseudomonadota</taxon>
        <taxon>Alphaproteobacteria</taxon>
        <taxon>Sphingomonadales</taxon>
        <taxon>Rhizorhabdaceae</taxon>
        <taxon>Alterirhizorhabdus</taxon>
    </lineage>
</organism>
<dbReference type="Proteomes" id="UP000318681">
    <property type="component" value="Unassembled WGS sequence"/>
</dbReference>